<name>A0A454CU77_VIBHA</name>
<evidence type="ECO:0000313" key="2">
    <source>
        <dbReference type="Proteomes" id="UP000008367"/>
    </source>
</evidence>
<organism evidence="1 2">
    <name type="scientific">Vibrio harveyi</name>
    <name type="common">Beneckea harveyi</name>
    <dbReference type="NCBI Taxonomy" id="669"/>
    <lineage>
        <taxon>Bacteria</taxon>
        <taxon>Pseudomonadati</taxon>
        <taxon>Pseudomonadota</taxon>
        <taxon>Gammaproteobacteria</taxon>
        <taxon>Vibrionales</taxon>
        <taxon>Vibrionaceae</taxon>
        <taxon>Vibrio</taxon>
    </lineage>
</organism>
<proteinExistence type="predicted"/>
<evidence type="ECO:0000313" key="1">
    <source>
        <dbReference type="EMBL" id="EKM29957.1"/>
    </source>
</evidence>
<gene>
    <name evidence="1" type="ORF">VCHENC02_4271B</name>
</gene>
<accession>A0A454CU77</accession>
<sequence>ILAVQHPR</sequence>
<comment type="caution">
    <text evidence="1">The sequence shown here is derived from an EMBL/GenBank/DDBJ whole genome shotgun (WGS) entry which is preliminary data.</text>
</comment>
<reference evidence="1 2" key="1">
    <citation type="submission" date="2012-10" db="EMBL/GenBank/DDBJ databases">
        <title>Genome sequence of Vibrio Cholerae HENC-02.</title>
        <authorList>
            <person name="Eppinger M."/>
            <person name="Hasan N.A."/>
            <person name="Sengamalay N."/>
            <person name="Hine E."/>
            <person name="Su Q."/>
            <person name="Daugherty S.C."/>
            <person name="Young S."/>
            <person name="Sadzewicz L."/>
            <person name="Tallon L."/>
            <person name="Cebula T.A."/>
            <person name="Ravel J."/>
            <person name="Colwell R.R."/>
        </authorList>
    </citation>
    <scope>NUCLEOTIDE SEQUENCE [LARGE SCALE GENOMIC DNA]</scope>
    <source>
        <strain evidence="1 2">HENC-02</strain>
    </source>
</reference>
<protein>
    <submittedName>
        <fullName evidence="1">Uncharacterized protein</fullName>
    </submittedName>
</protein>
<feature type="non-terminal residue" evidence="1">
    <location>
        <position position="1"/>
    </location>
</feature>
<dbReference type="EMBL" id="AJSR01001856">
    <property type="protein sequence ID" value="EKM29957.1"/>
    <property type="molecule type" value="Genomic_DNA"/>
</dbReference>
<dbReference type="Proteomes" id="UP000008367">
    <property type="component" value="Unassembled WGS sequence"/>
</dbReference>